<keyword evidence="3" id="KW-1185">Reference proteome</keyword>
<accession>A0AAV8PUT3</accession>
<dbReference type="EMBL" id="JAQQAF010000003">
    <property type="protein sequence ID" value="KAJ8500005.1"/>
    <property type="molecule type" value="Genomic_DNA"/>
</dbReference>
<sequence length="101" mass="11113">MGRTGGREVEMVAVRLRFSWCKAGSGSSAAGTKRSRPAPSESEAAVTTKPWPPPPPEPEEDLTRSDGGTSVTMGRTAELRWALFMLRTDRDDRDTLHINRD</sequence>
<gene>
    <name evidence="2" type="ORF">OPV22_010557</name>
</gene>
<dbReference type="AlphaFoldDB" id="A0AAV8PUT3"/>
<reference evidence="2 3" key="1">
    <citation type="submission" date="2022-12" db="EMBL/GenBank/DDBJ databases">
        <title>Chromosome-scale assembly of the Ensete ventricosum genome.</title>
        <authorList>
            <person name="Dussert Y."/>
            <person name="Stocks J."/>
            <person name="Wendawek A."/>
            <person name="Woldeyes F."/>
            <person name="Nichols R.A."/>
            <person name="Borrell J.S."/>
        </authorList>
    </citation>
    <scope>NUCLEOTIDE SEQUENCE [LARGE SCALE GENOMIC DNA]</scope>
    <source>
        <strain evidence="3">cv. Maze</strain>
        <tissue evidence="2">Seeds</tissue>
    </source>
</reference>
<evidence type="ECO:0000313" key="3">
    <source>
        <dbReference type="Proteomes" id="UP001222027"/>
    </source>
</evidence>
<dbReference type="Proteomes" id="UP001222027">
    <property type="component" value="Unassembled WGS sequence"/>
</dbReference>
<feature type="region of interest" description="Disordered" evidence="1">
    <location>
        <begin position="23"/>
        <end position="74"/>
    </location>
</feature>
<evidence type="ECO:0000313" key="2">
    <source>
        <dbReference type="EMBL" id="KAJ8500005.1"/>
    </source>
</evidence>
<protein>
    <submittedName>
        <fullName evidence="2">Uncharacterized protein</fullName>
    </submittedName>
</protein>
<evidence type="ECO:0000256" key="1">
    <source>
        <dbReference type="SAM" id="MobiDB-lite"/>
    </source>
</evidence>
<organism evidence="2 3">
    <name type="scientific">Ensete ventricosum</name>
    <name type="common">Abyssinian banana</name>
    <name type="synonym">Musa ensete</name>
    <dbReference type="NCBI Taxonomy" id="4639"/>
    <lineage>
        <taxon>Eukaryota</taxon>
        <taxon>Viridiplantae</taxon>
        <taxon>Streptophyta</taxon>
        <taxon>Embryophyta</taxon>
        <taxon>Tracheophyta</taxon>
        <taxon>Spermatophyta</taxon>
        <taxon>Magnoliopsida</taxon>
        <taxon>Liliopsida</taxon>
        <taxon>Zingiberales</taxon>
        <taxon>Musaceae</taxon>
        <taxon>Ensete</taxon>
    </lineage>
</organism>
<comment type="caution">
    <text evidence="2">The sequence shown here is derived from an EMBL/GenBank/DDBJ whole genome shotgun (WGS) entry which is preliminary data.</text>
</comment>
<proteinExistence type="predicted"/>
<name>A0AAV8PUT3_ENSVE</name>